<gene>
    <name evidence="2" type="ORF">VIBC2010_18459</name>
</gene>
<dbReference type="Proteomes" id="UP000002943">
    <property type="component" value="Unassembled WGS sequence"/>
</dbReference>
<organism evidence="2 3">
    <name type="scientific">Vibrio caribbeanicus ATCC BAA-2122</name>
    <dbReference type="NCBI Taxonomy" id="796620"/>
    <lineage>
        <taxon>Bacteria</taxon>
        <taxon>Pseudomonadati</taxon>
        <taxon>Pseudomonadota</taxon>
        <taxon>Gammaproteobacteria</taxon>
        <taxon>Vibrionales</taxon>
        <taxon>Vibrionaceae</taxon>
        <taxon>Vibrio</taxon>
    </lineage>
</organism>
<feature type="domain" description="Methyltransferase" evidence="1">
    <location>
        <begin position="105"/>
        <end position="227"/>
    </location>
</feature>
<protein>
    <recommendedName>
        <fullName evidence="1">Methyltransferase domain-containing protein</fullName>
    </recommendedName>
</protein>
<evidence type="ECO:0000259" key="1">
    <source>
        <dbReference type="Pfam" id="PF13679"/>
    </source>
</evidence>
<evidence type="ECO:0000313" key="2">
    <source>
        <dbReference type="EMBL" id="EFP97403.1"/>
    </source>
</evidence>
<accession>E3BHW4</accession>
<dbReference type="Pfam" id="PF13679">
    <property type="entry name" value="Methyltransf_32"/>
    <property type="match status" value="1"/>
</dbReference>
<comment type="caution">
    <text evidence="2">The sequence shown here is derived from an EMBL/GenBank/DDBJ whole genome shotgun (WGS) entry which is preliminary data.</text>
</comment>
<dbReference type="InterPro" id="IPR029063">
    <property type="entry name" value="SAM-dependent_MTases_sf"/>
</dbReference>
<dbReference type="PANTHER" id="PTHR13369">
    <property type="match status" value="1"/>
</dbReference>
<sequence length="397" mass="45890">MLERFYALDRFLVGQQDYWRFEPFFQSIERHLPWENTNPALCDWLSQLSPSDITHYKTNLDSLIAQLSAYLPELDIMHQLTKLPSSTTQPIELARNIDTGIPGRKLAQIISMSEFVLAHHVGNEWLEWCSGKGFLGRILASQTRQKVTSLEYDAELCQAGQELAKKYSLPMEFVQGDALSEQCLDLMNPGHHAVALHACGDLHVSLIRQATLANIPAISISPCCYHLSKETSYQALSKPGKKSQLRLQRSELRIPLQETVTGGERVKRHRMLEMTYRLGFDLILRTINKTSEYQPIPSIKKSALADGFPSFCRWASMVRDVDLTKVDFIAFEKLATERYWHMERLSLMQQPFRRLIEIWLVLDKALYLEENNYKTQLFEFCEKSITPRNLLLHAERR</sequence>
<evidence type="ECO:0000313" key="3">
    <source>
        <dbReference type="Proteomes" id="UP000002943"/>
    </source>
</evidence>
<dbReference type="SUPFAM" id="SSF53335">
    <property type="entry name" value="S-adenosyl-L-methionine-dependent methyltransferases"/>
    <property type="match status" value="1"/>
</dbReference>
<dbReference type="PANTHER" id="PTHR13369:SF0">
    <property type="entry name" value="GLUTATHIONE S-TRANSFERASE C-TERMINAL DOMAIN-CONTAINING PROTEIN"/>
    <property type="match status" value="1"/>
</dbReference>
<reference evidence="2 3" key="1">
    <citation type="journal article" date="2012" name="Int. J. Syst. Evol. Microbiol.">
        <title>Vibrio caribbeanicus sp. nov., isolated from the marine sponge Scleritoderma cyanea.</title>
        <authorList>
            <person name="Hoffmann M."/>
            <person name="Monday S.R."/>
            <person name="Allard M.W."/>
            <person name="Strain E.A."/>
            <person name="Whittaker P."/>
            <person name="Naum M."/>
            <person name="McCarthy P.J."/>
            <person name="Lopez J.V."/>
            <person name="Fischer M."/>
            <person name="Brown E.W."/>
        </authorList>
    </citation>
    <scope>NUCLEOTIDE SEQUENCE [LARGE SCALE GENOMIC DNA]</scope>
    <source>
        <strain evidence="2 3">ATCC BAA-2122</strain>
    </source>
</reference>
<dbReference type="OrthoDB" id="5298194at2"/>
<dbReference type="eggNOG" id="ENOG502Z7Q4">
    <property type="taxonomic scope" value="Bacteria"/>
</dbReference>
<dbReference type="EMBL" id="AEIU01000059">
    <property type="protein sequence ID" value="EFP97403.1"/>
    <property type="molecule type" value="Genomic_DNA"/>
</dbReference>
<dbReference type="RefSeq" id="WP_009600593.1">
    <property type="nucleotide sequence ID" value="NZ_AEIU01000059.1"/>
</dbReference>
<dbReference type="AlphaFoldDB" id="E3BHW4"/>
<dbReference type="STRING" id="796620.VIBC2010_18459"/>
<name>E3BHW4_9VIBR</name>
<dbReference type="InterPro" id="IPR025714">
    <property type="entry name" value="Methyltranfer_dom"/>
</dbReference>
<proteinExistence type="predicted"/>
<dbReference type="Gene3D" id="3.40.50.150">
    <property type="entry name" value="Vaccinia Virus protein VP39"/>
    <property type="match status" value="1"/>
</dbReference>
<keyword evidence="3" id="KW-1185">Reference proteome</keyword>